<dbReference type="EMBL" id="QPJS01000003">
    <property type="protein sequence ID" value="RCX03317.1"/>
    <property type="molecule type" value="Genomic_DNA"/>
</dbReference>
<evidence type="ECO:0000313" key="3">
    <source>
        <dbReference type="EMBL" id="RCX03317.1"/>
    </source>
</evidence>
<feature type="chain" id="PRO_5017042378" evidence="1">
    <location>
        <begin position="32"/>
        <end position="141"/>
    </location>
</feature>
<sequence length="141" mass="16578">MSGFFIANARMKKLLFALFITLFCVGIEAHAQIAEEMSESTRLMFQNYKKRFENKSRVTGYRIQLFSGNKQMADKIRTQYLQLNQTHQVYTVFEMPNYKVQVGDFRDRLEAEGVRVELMQTFNGAFLVKTQITPFLRIQQN</sequence>
<evidence type="ECO:0000259" key="2">
    <source>
        <dbReference type="Pfam" id="PF05036"/>
    </source>
</evidence>
<feature type="signal peptide" evidence="1">
    <location>
        <begin position="1"/>
        <end position="31"/>
    </location>
</feature>
<evidence type="ECO:0000313" key="4">
    <source>
        <dbReference type="Proteomes" id="UP000253517"/>
    </source>
</evidence>
<reference evidence="3 4" key="1">
    <citation type="submission" date="2018-07" db="EMBL/GenBank/DDBJ databases">
        <title>Genomic Encyclopedia of Type Strains, Phase IV (KMG-IV): sequencing the most valuable type-strain genomes for metagenomic binning, comparative biology and taxonomic classification.</title>
        <authorList>
            <person name="Goeker M."/>
        </authorList>
    </citation>
    <scope>NUCLEOTIDE SEQUENCE [LARGE SCALE GENOMIC DNA]</scope>
    <source>
        <strain evidence="3 4">DSM 21410</strain>
    </source>
</reference>
<proteinExistence type="predicted"/>
<gene>
    <name evidence="3" type="ORF">DES35_103202</name>
</gene>
<dbReference type="Pfam" id="PF05036">
    <property type="entry name" value="SPOR"/>
    <property type="match status" value="1"/>
</dbReference>
<organism evidence="3 4">
    <name type="scientific">Schleiferia thermophila</name>
    <dbReference type="NCBI Taxonomy" id="884107"/>
    <lineage>
        <taxon>Bacteria</taxon>
        <taxon>Pseudomonadati</taxon>
        <taxon>Bacteroidota</taxon>
        <taxon>Flavobacteriia</taxon>
        <taxon>Flavobacteriales</taxon>
        <taxon>Schleiferiaceae</taxon>
        <taxon>Schleiferia</taxon>
    </lineage>
</organism>
<dbReference type="GO" id="GO:0042834">
    <property type="term" value="F:peptidoglycan binding"/>
    <property type="evidence" value="ECO:0007669"/>
    <property type="project" value="InterPro"/>
</dbReference>
<evidence type="ECO:0000256" key="1">
    <source>
        <dbReference type="SAM" id="SignalP"/>
    </source>
</evidence>
<comment type="caution">
    <text evidence="3">The sequence shown here is derived from an EMBL/GenBank/DDBJ whole genome shotgun (WGS) entry which is preliminary data.</text>
</comment>
<name>A0A369A5H1_9FLAO</name>
<keyword evidence="1" id="KW-0732">Signal</keyword>
<accession>A0A369A5H1</accession>
<dbReference type="InterPro" id="IPR007730">
    <property type="entry name" value="SPOR-like_dom"/>
</dbReference>
<dbReference type="Proteomes" id="UP000253517">
    <property type="component" value="Unassembled WGS sequence"/>
</dbReference>
<feature type="domain" description="SPOR" evidence="2">
    <location>
        <begin position="59"/>
        <end position="129"/>
    </location>
</feature>
<dbReference type="RefSeq" id="WP_037358760.1">
    <property type="nucleotide sequence ID" value="NZ_BHZF01000003.1"/>
</dbReference>
<protein>
    <submittedName>
        <fullName evidence="3">Sporulation related protein</fullName>
    </submittedName>
</protein>
<dbReference type="AlphaFoldDB" id="A0A369A5H1"/>
<keyword evidence="4" id="KW-1185">Reference proteome</keyword>